<dbReference type="EMBL" id="KZ293745">
    <property type="protein sequence ID" value="PBK80468.1"/>
    <property type="molecule type" value="Genomic_DNA"/>
</dbReference>
<accession>A0A2H3CPX1</accession>
<name>A0A2H3CPX1_ARMGA</name>
<dbReference type="PANTHER" id="PTHR33096:SF1">
    <property type="entry name" value="CXC1-LIKE CYSTEINE CLUSTER ASSOCIATED WITH KDZ TRANSPOSASES DOMAIN-CONTAINING PROTEIN"/>
    <property type="match status" value="1"/>
</dbReference>
<evidence type="ECO:0008006" key="3">
    <source>
        <dbReference type="Google" id="ProtNLM"/>
    </source>
</evidence>
<proteinExistence type="predicted"/>
<dbReference type="InParanoid" id="A0A2H3CPX1"/>
<dbReference type="Proteomes" id="UP000217790">
    <property type="component" value="Unassembled WGS sequence"/>
</dbReference>
<dbReference type="InterPro" id="IPR040521">
    <property type="entry name" value="KDZ"/>
</dbReference>
<dbReference type="OrthoDB" id="3246730at2759"/>
<dbReference type="OMA" id="MICYDLY"/>
<dbReference type="STRING" id="47427.A0A2H3CPX1"/>
<dbReference type="PANTHER" id="PTHR33096">
    <property type="entry name" value="CXC2 DOMAIN-CONTAINING PROTEIN"/>
    <property type="match status" value="1"/>
</dbReference>
<protein>
    <recommendedName>
        <fullName evidence="3">CxC2-like cysteine cluster KDZ transposase-associated domain-containing protein</fullName>
    </recommendedName>
</protein>
<dbReference type="AlphaFoldDB" id="A0A2H3CPX1"/>
<organism evidence="1 2">
    <name type="scientific">Armillaria gallica</name>
    <name type="common">Bulbous honey fungus</name>
    <name type="synonym">Armillaria bulbosa</name>
    <dbReference type="NCBI Taxonomy" id="47427"/>
    <lineage>
        <taxon>Eukaryota</taxon>
        <taxon>Fungi</taxon>
        <taxon>Dikarya</taxon>
        <taxon>Basidiomycota</taxon>
        <taxon>Agaricomycotina</taxon>
        <taxon>Agaricomycetes</taxon>
        <taxon>Agaricomycetidae</taxon>
        <taxon>Agaricales</taxon>
        <taxon>Marasmiineae</taxon>
        <taxon>Physalacriaceae</taxon>
        <taxon>Armillaria</taxon>
    </lineage>
</organism>
<keyword evidence="2" id="KW-1185">Reference proteome</keyword>
<reference evidence="2" key="1">
    <citation type="journal article" date="2017" name="Nat. Ecol. Evol.">
        <title>Genome expansion and lineage-specific genetic innovations in the forest pathogenic fungi Armillaria.</title>
        <authorList>
            <person name="Sipos G."/>
            <person name="Prasanna A.N."/>
            <person name="Walter M.C."/>
            <person name="O'Connor E."/>
            <person name="Balint B."/>
            <person name="Krizsan K."/>
            <person name="Kiss B."/>
            <person name="Hess J."/>
            <person name="Varga T."/>
            <person name="Slot J."/>
            <person name="Riley R."/>
            <person name="Boka B."/>
            <person name="Rigling D."/>
            <person name="Barry K."/>
            <person name="Lee J."/>
            <person name="Mihaltcheva S."/>
            <person name="LaButti K."/>
            <person name="Lipzen A."/>
            <person name="Waldron R."/>
            <person name="Moloney N.M."/>
            <person name="Sperisen C."/>
            <person name="Kredics L."/>
            <person name="Vagvoelgyi C."/>
            <person name="Patrignani A."/>
            <person name="Fitzpatrick D."/>
            <person name="Nagy I."/>
            <person name="Doyle S."/>
            <person name="Anderson J.B."/>
            <person name="Grigoriev I.V."/>
            <person name="Gueldener U."/>
            <person name="Muensterkoetter M."/>
            <person name="Nagy L.G."/>
        </authorList>
    </citation>
    <scope>NUCLEOTIDE SEQUENCE [LARGE SCALE GENOMIC DNA]</scope>
    <source>
        <strain evidence="2">Ar21-2</strain>
    </source>
</reference>
<evidence type="ECO:0000313" key="2">
    <source>
        <dbReference type="Proteomes" id="UP000217790"/>
    </source>
</evidence>
<dbReference type="Pfam" id="PF18758">
    <property type="entry name" value="KDZ"/>
    <property type="match status" value="1"/>
</dbReference>
<sequence>MRQGVIPCAPYSPELLISVRTMEVFHNAHLRCPRLSLQAFLCILCDLNSIAYEPYMHQQFMICYDLYVAILKRVEHHINQALCHDAVDYRLWNACAACTLSLRDEPGTPIHPHYCMDGNNSLKRLQRRDDENQESSQERMDNHEVNAWLKEAIGNMIVTDAKDTEGNPCADQWENMKNDMNSSMWGVFDETGVFVSLCRHDLMCGYDVGCKFGMTIAKSPLGVLATEQNHTTVVGAFHGHAHCRICQICKLPLYTDGQGLTDHEECERYFSESNALASSTCYASRFHRMQAIVQWMKHKDRALSIMATIPALQDTMIKLNIPSSKCFPQWLAEELAYLKNRKQDPPEETLEMEYYSRLVAYYHIEYIETARRQLLERQDKALDCVQDMKCVMNITTRALVSRLFELTKMNRLGTGYKACRHIGKALKARSHTIRGLVDCYNAAAKALEPPRPMLKWEDVVEYTFLSEFDLLKDTREDICEKPWANSAVREASDAYYQIIRAQEEVHRLNIEIHRFVTKIKAEEKYLRRAVDELKVNDPSLSYQVKKYRLE</sequence>
<gene>
    <name evidence="1" type="ORF">ARMGADRAFT_1048995</name>
</gene>
<evidence type="ECO:0000313" key="1">
    <source>
        <dbReference type="EMBL" id="PBK80468.1"/>
    </source>
</evidence>